<dbReference type="InterPro" id="IPR028889">
    <property type="entry name" value="USP"/>
</dbReference>
<protein>
    <recommendedName>
        <fullName evidence="5">ubiquitinyl hydrolase 1</fullName>
        <ecNumber evidence="5">3.4.19.12</ecNumber>
    </recommendedName>
</protein>
<dbReference type="SUPFAM" id="SSF54001">
    <property type="entry name" value="Cysteine proteinases"/>
    <property type="match status" value="1"/>
</dbReference>
<comment type="catalytic activity">
    <reaction evidence="1">
        <text>Thiol-dependent hydrolysis of ester, thioester, amide, peptide and isopeptide bonds formed by the C-terminal Gly of ubiquitin (a 76-residue protein attached to proteins as an intracellular targeting signal).</text>
        <dbReference type="EC" id="3.4.19.12"/>
    </reaction>
</comment>
<keyword evidence="9" id="KW-0479">Metal-binding</keyword>
<comment type="subcellular location">
    <subcellularLocation>
        <location evidence="2">Cytoplasm</location>
        <location evidence="2">Cytoskeleton</location>
        <location evidence="2">Microtubule organizing center</location>
        <location evidence="2">Centrosome</location>
    </subcellularLocation>
    <subcellularLocation>
        <location evidence="3">Cytoplasm</location>
        <location evidence="3">Perinuclear region</location>
    </subcellularLocation>
</comment>
<dbReference type="EMBL" id="JAROKS010000011">
    <property type="protein sequence ID" value="KAK1799680.1"/>
    <property type="molecule type" value="Genomic_DNA"/>
</dbReference>
<keyword evidence="12" id="KW-0788">Thiol protease</keyword>
<proteinExistence type="inferred from homology"/>
<comment type="caution">
    <text evidence="15">The sequence shown here is derived from an EMBL/GenBank/DDBJ whole genome shotgun (WGS) entry which is preliminary data.</text>
</comment>
<dbReference type="Gene3D" id="2.30.30.190">
    <property type="entry name" value="CAP Gly-rich-like domain"/>
    <property type="match status" value="1"/>
</dbReference>
<evidence type="ECO:0000259" key="14">
    <source>
        <dbReference type="PROSITE" id="PS50235"/>
    </source>
</evidence>
<keyword evidence="10" id="KW-0833">Ubl conjugation pathway</keyword>
<dbReference type="Pfam" id="PF01302">
    <property type="entry name" value="CAP_GLY"/>
    <property type="match status" value="1"/>
</dbReference>
<evidence type="ECO:0000313" key="16">
    <source>
        <dbReference type="Proteomes" id="UP001239994"/>
    </source>
</evidence>
<dbReference type="InterPro" id="IPR038765">
    <property type="entry name" value="Papain-like_cys_pep_sf"/>
</dbReference>
<evidence type="ECO:0000256" key="13">
    <source>
        <dbReference type="ARBA" id="ARBA00022833"/>
    </source>
</evidence>
<dbReference type="PANTHER" id="PTHR11830">
    <property type="entry name" value="40S RIBOSOMAL PROTEIN S3A"/>
    <property type="match status" value="1"/>
</dbReference>
<evidence type="ECO:0000256" key="12">
    <source>
        <dbReference type="ARBA" id="ARBA00022807"/>
    </source>
</evidence>
<dbReference type="GO" id="GO:0046872">
    <property type="term" value="F:metal ion binding"/>
    <property type="evidence" value="ECO:0007669"/>
    <property type="project" value="UniProtKB-KW"/>
</dbReference>
<dbReference type="GO" id="GO:0004843">
    <property type="term" value="F:cysteine-type deubiquitinase activity"/>
    <property type="evidence" value="ECO:0007669"/>
    <property type="project" value="UniProtKB-EC"/>
</dbReference>
<evidence type="ECO:0000256" key="5">
    <source>
        <dbReference type="ARBA" id="ARBA00012759"/>
    </source>
</evidence>
<gene>
    <name evidence="15" type="ORF">P4O66_006216</name>
</gene>
<dbReference type="InterPro" id="IPR000938">
    <property type="entry name" value="CAP-Gly_domain"/>
</dbReference>
<dbReference type="EC" id="3.4.19.12" evidence="5"/>
<dbReference type="SUPFAM" id="SSF74924">
    <property type="entry name" value="Cap-Gly domain"/>
    <property type="match status" value="1"/>
</dbReference>
<evidence type="ECO:0000313" key="15">
    <source>
        <dbReference type="EMBL" id="KAK1799680.1"/>
    </source>
</evidence>
<keyword evidence="6" id="KW-0963">Cytoplasm</keyword>
<comment type="similarity">
    <text evidence="4">Belongs to the peptidase C19 family.</text>
</comment>
<evidence type="ECO:0000256" key="10">
    <source>
        <dbReference type="ARBA" id="ARBA00022786"/>
    </source>
</evidence>
<reference evidence="15" key="1">
    <citation type="submission" date="2023-03" db="EMBL/GenBank/DDBJ databases">
        <title>Electrophorus voltai genome.</title>
        <authorList>
            <person name="Bian C."/>
        </authorList>
    </citation>
    <scope>NUCLEOTIDE SEQUENCE</scope>
    <source>
        <strain evidence="15">CB-2022</strain>
        <tissue evidence="15">Muscle</tissue>
    </source>
</reference>
<keyword evidence="8" id="KW-0645">Protease</keyword>
<dbReference type="AlphaFoldDB" id="A0AAD9DY02"/>
<dbReference type="InterPro" id="IPR036859">
    <property type="entry name" value="CAP-Gly_dom_sf"/>
</dbReference>
<dbReference type="GO" id="GO:0006508">
    <property type="term" value="P:proteolysis"/>
    <property type="evidence" value="ECO:0007669"/>
    <property type="project" value="UniProtKB-KW"/>
</dbReference>
<keyword evidence="13" id="KW-0862">Zinc</keyword>
<feature type="domain" description="USP" evidence="14">
    <location>
        <begin position="344"/>
        <end position="690"/>
    </location>
</feature>
<evidence type="ECO:0000256" key="3">
    <source>
        <dbReference type="ARBA" id="ARBA00004556"/>
    </source>
</evidence>
<dbReference type="FunFam" id="3.90.70.10:FF:000009">
    <property type="entry name" value="Putative ubiquitin carboxyl-terminal hydrolase CYLD"/>
    <property type="match status" value="1"/>
</dbReference>
<dbReference type="SMART" id="SM01052">
    <property type="entry name" value="CAP_GLY"/>
    <property type="match status" value="1"/>
</dbReference>
<evidence type="ECO:0000256" key="8">
    <source>
        <dbReference type="ARBA" id="ARBA00022670"/>
    </source>
</evidence>
<dbReference type="Gene3D" id="3.90.70.10">
    <property type="entry name" value="Cysteine proteinases"/>
    <property type="match status" value="1"/>
</dbReference>
<evidence type="ECO:0000256" key="7">
    <source>
        <dbReference type="ARBA" id="ARBA00022553"/>
    </source>
</evidence>
<dbReference type="GO" id="GO:0048471">
    <property type="term" value="C:perinuclear region of cytoplasm"/>
    <property type="evidence" value="ECO:0007669"/>
    <property type="project" value="UniProtKB-SubCell"/>
</dbReference>
<dbReference type="PROSITE" id="PS50235">
    <property type="entry name" value="USP_3"/>
    <property type="match status" value="1"/>
</dbReference>
<evidence type="ECO:0000256" key="9">
    <source>
        <dbReference type="ARBA" id="ARBA00022723"/>
    </source>
</evidence>
<organism evidence="15 16">
    <name type="scientific">Electrophorus voltai</name>
    <dbReference type="NCBI Taxonomy" id="2609070"/>
    <lineage>
        <taxon>Eukaryota</taxon>
        <taxon>Metazoa</taxon>
        <taxon>Chordata</taxon>
        <taxon>Craniata</taxon>
        <taxon>Vertebrata</taxon>
        <taxon>Euteleostomi</taxon>
        <taxon>Actinopterygii</taxon>
        <taxon>Neopterygii</taxon>
        <taxon>Teleostei</taxon>
        <taxon>Ostariophysi</taxon>
        <taxon>Gymnotiformes</taxon>
        <taxon>Gymnotoidei</taxon>
        <taxon>Gymnotidae</taxon>
        <taxon>Electrophorus</taxon>
    </lineage>
</organism>
<keyword evidence="11" id="KW-0378">Hydrolase</keyword>
<evidence type="ECO:0000256" key="6">
    <source>
        <dbReference type="ARBA" id="ARBA00022490"/>
    </source>
</evidence>
<keyword evidence="16" id="KW-1185">Reference proteome</keyword>
<evidence type="ECO:0000256" key="4">
    <source>
        <dbReference type="ARBA" id="ARBA00009085"/>
    </source>
</evidence>
<evidence type="ECO:0000256" key="2">
    <source>
        <dbReference type="ARBA" id="ARBA00004300"/>
    </source>
</evidence>
<dbReference type="Proteomes" id="UP001239994">
    <property type="component" value="Unassembled WGS sequence"/>
</dbReference>
<sequence>MNEEGKRRFFIVIRGQSRKKFMRGCIGRVDAETQSGDLIALIHAGGSCKCTAVVKKEDACPLTQHQAQLLLFVSPASRRLEVLCNVALFSAICELAQEDLVVVRSKKGFQPCLIKNLVQIGQKGSPEDLQMLGFELELSQNAEQKVLKKSTAMPWFSASDIVQVAPKLRHHTSGQFPLVTCLTRTIVSRTDSMPSFSSRCGKLWNKISSQEMFPTKTLCRHPLEVGSLVEVVFGNRLVYGVIRWIGVLEGKRHEWAGLEIEVDTTIVSDGKFGTKRYFTCEGNRALFVPLEQCRPDSRFLLTLPAQELLTPPQTLPPTLVEDVDEYVLPVAESAALSLLVGRMKGIQGHFNSCYLDATLFGLFSSSMILDSVFHKSADVETDISRTLRRDIVNPLRRCGFVSAKSVMNLRKKLGCGSFVTEEKDPEEFVTVLFKEVLHTESLLKIRSNRELYQEAYTHQIIIEKSQVKSAPNVQELLLMSFMTSGLKFDEVPTCLILQMPRFGKKFKMFPHIIPSTELDITDLLPSSPLECFLCGQLAVCECIQCTEDHKLQPGMMKLYCSTCNIQVHAHPSRQTHNPMSISGLELFPADEPVKKHRMQLFAVLCIKTSHYVSFVKYGPSPKSWLFFDSMADRCGDDTKGYNIPVVRACPEVGDFLSQPEDKLTRADLSQTSELVRRLLCDSYMYLYQSTATNTYQI</sequence>
<evidence type="ECO:0000256" key="1">
    <source>
        <dbReference type="ARBA" id="ARBA00000707"/>
    </source>
</evidence>
<dbReference type="GO" id="GO:0005813">
    <property type="term" value="C:centrosome"/>
    <property type="evidence" value="ECO:0007669"/>
    <property type="project" value="UniProtKB-SubCell"/>
</dbReference>
<keyword evidence="7" id="KW-0597">Phosphoprotein</keyword>
<accession>A0AAD9DY02</accession>
<evidence type="ECO:0000256" key="11">
    <source>
        <dbReference type="ARBA" id="ARBA00022801"/>
    </source>
</evidence>
<name>A0AAD9DY02_9TELE</name>